<proteinExistence type="predicted"/>
<evidence type="ECO:0000313" key="3">
    <source>
        <dbReference type="Proteomes" id="UP000327157"/>
    </source>
</evidence>
<sequence>MTLRSRRNTTRSGHASDASEAENQKHMDEYDMLDIIAAIHALGEAQKEIAASVKELKNSILKLLRKSQLLLLARVLRKHHYLSLKKTS</sequence>
<dbReference type="AlphaFoldDB" id="A0A5N5F8D1"/>
<protein>
    <submittedName>
        <fullName evidence="2">S ribonuclease</fullName>
    </submittedName>
</protein>
<name>A0A5N5F8D1_9ROSA</name>
<reference evidence="3" key="2">
    <citation type="submission" date="2019-10" db="EMBL/GenBank/DDBJ databases">
        <title>A de novo genome assembly of a pear dwarfing rootstock.</title>
        <authorList>
            <person name="Wang F."/>
            <person name="Wang J."/>
            <person name="Li S."/>
            <person name="Zhang Y."/>
            <person name="Fang M."/>
            <person name="Ma L."/>
            <person name="Zhao Y."/>
            <person name="Jiang S."/>
        </authorList>
    </citation>
    <scope>NUCLEOTIDE SEQUENCE [LARGE SCALE GENOMIC DNA]</scope>
</reference>
<dbReference type="Proteomes" id="UP000327157">
    <property type="component" value="Chromosome 1"/>
</dbReference>
<feature type="region of interest" description="Disordered" evidence="1">
    <location>
        <begin position="1"/>
        <end position="26"/>
    </location>
</feature>
<gene>
    <name evidence="2" type="ORF">D8674_000362</name>
</gene>
<evidence type="ECO:0000256" key="1">
    <source>
        <dbReference type="SAM" id="MobiDB-lite"/>
    </source>
</evidence>
<comment type="caution">
    <text evidence="2">The sequence shown here is derived from an EMBL/GenBank/DDBJ whole genome shotgun (WGS) entry which is preliminary data.</text>
</comment>
<organism evidence="2 3">
    <name type="scientific">Pyrus ussuriensis x Pyrus communis</name>
    <dbReference type="NCBI Taxonomy" id="2448454"/>
    <lineage>
        <taxon>Eukaryota</taxon>
        <taxon>Viridiplantae</taxon>
        <taxon>Streptophyta</taxon>
        <taxon>Embryophyta</taxon>
        <taxon>Tracheophyta</taxon>
        <taxon>Spermatophyta</taxon>
        <taxon>Magnoliopsida</taxon>
        <taxon>eudicotyledons</taxon>
        <taxon>Gunneridae</taxon>
        <taxon>Pentapetalae</taxon>
        <taxon>rosids</taxon>
        <taxon>fabids</taxon>
        <taxon>Rosales</taxon>
        <taxon>Rosaceae</taxon>
        <taxon>Amygdaloideae</taxon>
        <taxon>Maleae</taxon>
        <taxon>Pyrus</taxon>
    </lineage>
</organism>
<keyword evidence="3" id="KW-1185">Reference proteome</keyword>
<accession>A0A5N5F8D1</accession>
<reference evidence="2 3" key="3">
    <citation type="submission" date="2019-11" db="EMBL/GenBank/DDBJ databases">
        <title>A de novo genome assembly of a pear dwarfing rootstock.</title>
        <authorList>
            <person name="Wang F."/>
            <person name="Wang J."/>
            <person name="Li S."/>
            <person name="Zhang Y."/>
            <person name="Fang M."/>
            <person name="Ma L."/>
            <person name="Zhao Y."/>
            <person name="Jiang S."/>
        </authorList>
    </citation>
    <scope>NUCLEOTIDE SEQUENCE [LARGE SCALE GENOMIC DNA]</scope>
    <source>
        <strain evidence="2">S2</strain>
        <tissue evidence="2">Leaf</tissue>
    </source>
</reference>
<reference evidence="2 3" key="1">
    <citation type="submission" date="2019-09" db="EMBL/GenBank/DDBJ databases">
        <authorList>
            <person name="Ou C."/>
        </authorList>
    </citation>
    <scope>NUCLEOTIDE SEQUENCE [LARGE SCALE GENOMIC DNA]</scope>
    <source>
        <strain evidence="2">S2</strain>
        <tissue evidence="2">Leaf</tissue>
    </source>
</reference>
<evidence type="ECO:0000313" key="2">
    <source>
        <dbReference type="EMBL" id="KAB2597442.1"/>
    </source>
</evidence>
<dbReference type="EMBL" id="SMOL01000768">
    <property type="protein sequence ID" value="KAB2597442.1"/>
    <property type="molecule type" value="Genomic_DNA"/>
</dbReference>